<keyword evidence="4" id="KW-1185">Reference proteome</keyword>
<dbReference type="EMBL" id="CAJVRL010000092">
    <property type="protein sequence ID" value="CAG8959805.1"/>
    <property type="molecule type" value="Genomic_DNA"/>
</dbReference>
<name>A0A9N9L8T2_9HELO</name>
<dbReference type="PANTHER" id="PTHR11839:SF18">
    <property type="entry name" value="NUDIX HYDROLASE DOMAIN-CONTAINING PROTEIN"/>
    <property type="match status" value="1"/>
</dbReference>
<dbReference type="GO" id="GO:0080042">
    <property type="term" value="F:ADP-glucose pyrophosphohydrolase activity"/>
    <property type="evidence" value="ECO:0007669"/>
    <property type="project" value="TreeGrafter"/>
</dbReference>
<feature type="non-terminal residue" evidence="3">
    <location>
        <position position="309"/>
    </location>
</feature>
<dbReference type="CDD" id="cd03424">
    <property type="entry name" value="NUDIX_ADPRase_Nudt5_UGPPase_Nudt14"/>
    <property type="match status" value="1"/>
</dbReference>
<keyword evidence="2" id="KW-0378">Hydrolase</keyword>
<comment type="cofactor">
    <cofactor evidence="1">
        <name>Mg(2+)</name>
        <dbReference type="ChEBI" id="CHEBI:18420"/>
    </cofactor>
</comment>
<accession>A0A9N9L8T2</accession>
<dbReference type="SUPFAM" id="SSF55811">
    <property type="entry name" value="Nudix"/>
    <property type="match status" value="1"/>
</dbReference>
<dbReference type="PANTHER" id="PTHR11839">
    <property type="entry name" value="UDP/ADP-SUGAR PYROPHOSPHATASE"/>
    <property type="match status" value="1"/>
</dbReference>
<evidence type="ECO:0000313" key="3">
    <source>
        <dbReference type="EMBL" id="CAG8959805.1"/>
    </source>
</evidence>
<evidence type="ECO:0000256" key="1">
    <source>
        <dbReference type="ARBA" id="ARBA00001946"/>
    </source>
</evidence>
<comment type="caution">
    <text evidence="3">The sequence shown here is derived from an EMBL/GenBank/DDBJ whole genome shotgun (WGS) entry which is preliminary data.</text>
</comment>
<dbReference type="GO" id="GO:0006753">
    <property type="term" value="P:nucleoside phosphate metabolic process"/>
    <property type="evidence" value="ECO:0007669"/>
    <property type="project" value="TreeGrafter"/>
</dbReference>
<organism evidence="3 4">
    <name type="scientific">Hymenoscyphus fraxineus</name>
    <dbReference type="NCBI Taxonomy" id="746836"/>
    <lineage>
        <taxon>Eukaryota</taxon>
        <taxon>Fungi</taxon>
        <taxon>Dikarya</taxon>
        <taxon>Ascomycota</taxon>
        <taxon>Pezizomycotina</taxon>
        <taxon>Leotiomycetes</taxon>
        <taxon>Helotiales</taxon>
        <taxon>Helotiaceae</taxon>
        <taxon>Hymenoscyphus</taxon>
    </lineage>
</organism>
<evidence type="ECO:0008006" key="5">
    <source>
        <dbReference type="Google" id="ProtNLM"/>
    </source>
</evidence>
<proteinExistence type="predicted"/>
<dbReference type="GO" id="GO:0019693">
    <property type="term" value="P:ribose phosphate metabolic process"/>
    <property type="evidence" value="ECO:0007669"/>
    <property type="project" value="TreeGrafter"/>
</dbReference>
<evidence type="ECO:0000313" key="4">
    <source>
        <dbReference type="Proteomes" id="UP000696280"/>
    </source>
</evidence>
<dbReference type="Proteomes" id="UP000696280">
    <property type="component" value="Unassembled WGS sequence"/>
</dbReference>
<evidence type="ECO:0000256" key="2">
    <source>
        <dbReference type="ARBA" id="ARBA00022801"/>
    </source>
</evidence>
<gene>
    <name evidence="3" type="ORF">HYFRA_00001713</name>
</gene>
<protein>
    <recommendedName>
        <fullName evidence="5">Nudix hydrolase domain-containing protein</fullName>
    </recommendedName>
</protein>
<reference evidence="3" key="1">
    <citation type="submission" date="2021-07" db="EMBL/GenBank/DDBJ databases">
        <authorList>
            <person name="Durling M."/>
        </authorList>
    </citation>
    <scope>NUCLEOTIDE SEQUENCE</scope>
</reference>
<dbReference type="AlphaFoldDB" id="A0A9N9L8T2"/>
<dbReference type="InterPro" id="IPR015797">
    <property type="entry name" value="NUDIX_hydrolase-like_dom_sf"/>
</dbReference>
<dbReference type="OrthoDB" id="10249920at2759"/>
<dbReference type="GO" id="GO:0080041">
    <property type="term" value="F:ADP-ribose pyrophosphohydrolase activity"/>
    <property type="evidence" value="ECO:0007669"/>
    <property type="project" value="TreeGrafter"/>
</dbReference>
<dbReference type="Gene3D" id="3.90.79.10">
    <property type="entry name" value="Nucleoside Triphosphate Pyrophosphohydrolase"/>
    <property type="match status" value="1"/>
</dbReference>
<sequence length="309" mass="34639">MHVMYLKALSLRILQPFSRYRTYSGFGTTTQKRYVANMTTTFTIPNSSVTLELCQGARKEEVLEFPAFKKWYTRTQSNLSLQSQSTHEFHSAPYALTHIQIQSLDRWGPRIGFIKLTATIKNLNDESLPGSIFLRGASVGMLVILQPDDLPEGSQAEKYVLLTLQPRIAAGSLQFLELPAGMVDNGTFKGSAAKEIKEELGLDIPEDELVNMSELAISQKKDGEEEMPRAMFPSAGGCDECIPLFLHERRVPREQLKEWTGKLTGLRDEGEKITLKLVKMGDLWWEGARDAKALGALALYEGLKRVGRL</sequence>